<feature type="repeat" description="ANK" evidence="1">
    <location>
        <begin position="21"/>
        <end position="53"/>
    </location>
</feature>
<sequence>MSTFKELVKHQPSLLAAVDVRNWTLLHLAIDSKQLDIMRLLIKLGADPHARTSPTTFFIPIYLRGLSLSPGDIARTHGRPVVQAYLDALASNGLEFRAVCEEKDDSYDIFWPAFEQLEGNFLLSPCST</sequence>
<dbReference type="SMART" id="SM00248">
    <property type="entry name" value="ANK"/>
    <property type="match status" value="1"/>
</dbReference>
<dbReference type="GeneID" id="43594136"/>
<comment type="caution">
    <text evidence="2">The sequence shown here is derived from an EMBL/GenBank/DDBJ whole genome shotgun (WGS) entry which is preliminary data.</text>
</comment>
<gene>
    <name evidence="2" type="ORF">BP5553_01287</name>
</gene>
<dbReference type="OrthoDB" id="539213at2759"/>
<dbReference type="PROSITE" id="PS50297">
    <property type="entry name" value="ANK_REP_REGION"/>
    <property type="match status" value="1"/>
</dbReference>
<reference evidence="2 3" key="1">
    <citation type="journal article" date="2018" name="IMA Fungus">
        <title>IMA Genome-F 9: Draft genome sequence of Annulohypoxylon stygium, Aspergillus mulundensis, Berkeleyomyces basicola (syn. Thielaviopsis basicola), Ceratocystis smalleyi, two Cercospora beticola strains, Coleophoma cylindrospora, Fusarium fracticaudum, Phialophora cf. hyalina, and Morchella septimelata.</title>
        <authorList>
            <person name="Wingfield B.D."/>
            <person name="Bills G.F."/>
            <person name="Dong Y."/>
            <person name="Huang W."/>
            <person name="Nel W.J."/>
            <person name="Swalarsk-Parry B.S."/>
            <person name="Vaghefi N."/>
            <person name="Wilken P.M."/>
            <person name="An Z."/>
            <person name="de Beer Z.W."/>
            <person name="De Vos L."/>
            <person name="Chen L."/>
            <person name="Duong T.A."/>
            <person name="Gao Y."/>
            <person name="Hammerbacher A."/>
            <person name="Kikkert J.R."/>
            <person name="Li Y."/>
            <person name="Li H."/>
            <person name="Li K."/>
            <person name="Li Q."/>
            <person name="Liu X."/>
            <person name="Ma X."/>
            <person name="Naidoo K."/>
            <person name="Pethybridge S.J."/>
            <person name="Sun J."/>
            <person name="Steenkamp E.T."/>
            <person name="van der Nest M.A."/>
            <person name="van Wyk S."/>
            <person name="Wingfield M.J."/>
            <person name="Xiong C."/>
            <person name="Yue Q."/>
            <person name="Zhang X."/>
        </authorList>
    </citation>
    <scope>NUCLEOTIDE SEQUENCE [LARGE SCALE GENOMIC DNA]</scope>
    <source>
        <strain evidence="2 3">BP 5553</strain>
    </source>
</reference>
<keyword evidence="3" id="KW-1185">Reference proteome</keyword>
<dbReference type="SUPFAM" id="SSF48403">
    <property type="entry name" value="Ankyrin repeat"/>
    <property type="match status" value="1"/>
</dbReference>
<dbReference type="Pfam" id="PF00023">
    <property type="entry name" value="Ank"/>
    <property type="match status" value="1"/>
</dbReference>
<dbReference type="InterPro" id="IPR036770">
    <property type="entry name" value="Ankyrin_rpt-contain_sf"/>
</dbReference>
<evidence type="ECO:0000313" key="2">
    <source>
        <dbReference type="EMBL" id="RDL41308.1"/>
    </source>
</evidence>
<dbReference type="Gene3D" id="1.25.40.20">
    <property type="entry name" value="Ankyrin repeat-containing domain"/>
    <property type="match status" value="1"/>
</dbReference>
<dbReference type="Proteomes" id="UP000254866">
    <property type="component" value="Unassembled WGS sequence"/>
</dbReference>
<evidence type="ECO:0000256" key="1">
    <source>
        <dbReference type="PROSITE-ProRule" id="PRU00023"/>
    </source>
</evidence>
<dbReference type="AlphaFoldDB" id="A0A370U0K6"/>
<dbReference type="STRING" id="2656787.A0A370U0K6"/>
<dbReference type="RefSeq" id="XP_031873964.1">
    <property type="nucleotide sequence ID" value="XM_032009910.1"/>
</dbReference>
<name>A0A370U0K6_9HELO</name>
<dbReference type="InterPro" id="IPR002110">
    <property type="entry name" value="Ankyrin_rpt"/>
</dbReference>
<keyword evidence="1" id="KW-0040">ANK repeat</keyword>
<evidence type="ECO:0000313" key="3">
    <source>
        <dbReference type="Proteomes" id="UP000254866"/>
    </source>
</evidence>
<dbReference type="EMBL" id="NPIC01000001">
    <property type="protein sequence ID" value="RDL41308.1"/>
    <property type="molecule type" value="Genomic_DNA"/>
</dbReference>
<organism evidence="2 3">
    <name type="scientific">Venustampulla echinocandica</name>
    <dbReference type="NCBI Taxonomy" id="2656787"/>
    <lineage>
        <taxon>Eukaryota</taxon>
        <taxon>Fungi</taxon>
        <taxon>Dikarya</taxon>
        <taxon>Ascomycota</taxon>
        <taxon>Pezizomycotina</taxon>
        <taxon>Leotiomycetes</taxon>
        <taxon>Helotiales</taxon>
        <taxon>Pleuroascaceae</taxon>
        <taxon>Venustampulla</taxon>
    </lineage>
</organism>
<proteinExistence type="predicted"/>
<protein>
    <submittedName>
        <fullName evidence="2">Uncharacterized protein</fullName>
    </submittedName>
</protein>
<dbReference type="PROSITE" id="PS50088">
    <property type="entry name" value="ANK_REPEAT"/>
    <property type="match status" value="1"/>
</dbReference>
<accession>A0A370U0K6</accession>